<protein>
    <recommendedName>
        <fullName evidence="2">Helix-turn-helix domain-containing protein</fullName>
    </recommendedName>
</protein>
<keyword evidence="4" id="KW-1185">Reference proteome</keyword>
<feature type="domain" description="Helix-turn-helix" evidence="2">
    <location>
        <begin position="8"/>
        <end position="61"/>
    </location>
</feature>
<dbReference type="EMBL" id="JAODUO010000827">
    <property type="protein sequence ID" value="KAK2174117.1"/>
    <property type="molecule type" value="Genomic_DNA"/>
</dbReference>
<proteinExistence type="predicted"/>
<dbReference type="Pfam" id="PF26215">
    <property type="entry name" value="HTH_animal"/>
    <property type="match status" value="1"/>
</dbReference>
<feature type="region of interest" description="Disordered" evidence="1">
    <location>
        <begin position="158"/>
        <end position="181"/>
    </location>
</feature>
<organism evidence="3 4">
    <name type="scientific">Ridgeia piscesae</name>
    <name type="common">Tubeworm</name>
    <dbReference type="NCBI Taxonomy" id="27915"/>
    <lineage>
        <taxon>Eukaryota</taxon>
        <taxon>Metazoa</taxon>
        <taxon>Spiralia</taxon>
        <taxon>Lophotrochozoa</taxon>
        <taxon>Annelida</taxon>
        <taxon>Polychaeta</taxon>
        <taxon>Sedentaria</taxon>
        <taxon>Canalipalpata</taxon>
        <taxon>Sabellida</taxon>
        <taxon>Siboglinidae</taxon>
        <taxon>Ridgeia</taxon>
    </lineage>
</organism>
<dbReference type="PANTHER" id="PTHR21301">
    <property type="entry name" value="REVERSE TRANSCRIPTASE"/>
    <property type="match status" value="1"/>
</dbReference>
<evidence type="ECO:0000313" key="4">
    <source>
        <dbReference type="Proteomes" id="UP001209878"/>
    </source>
</evidence>
<reference evidence="3" key="1">
    <citation type="journal article" date="2023" name="Mol. Biol. Evol.">
        <title>Third-Generation Sequencing Reveals the Adaptive Role of the Epigenome in Three Deep-Sea Polychaetes.</title>
        <authorList>
            <person name="Perez M."/>
            <person name="Aroh O."/>
            <person name="Sun Y."/>
            <person name="Lan Y."/>
            <person name="Juniper S.K."/>
            <person name="Young C.R."/>
            <person name="Angers B."/>
            <person name="Qian P.Y."/>
        </authorList>
    </citation>
    <scope>NUCLEOTIDE SEQUENCE</scope>
    <source>
        <strain evidence="3">R07B-5</strain>
    </source>
</reference>
<accession>A0AAD9KMK7</accession>
<sequence length="181" mass="20828">MKPTHTDQYLNFKSHHPLTHKRSVVCTLTYREQQYVTTAEDRKSELAHVHNALRANGYPEWALAPPPSSAKRPPSMNNNPRRPMLGLPYVAGLSEQLGRIYKSRNIHIYYKLVNTLRSMVVHPKDKTPKEHRCGTIYNITCDTDSSIEIQKRFKEHTNLDKPTGVGDHCRATGHSRVHEEH</sequence>
<comment type="caution">
    <text evidence="3">The sequence shown here is derived from an EMBL/GenBank/DDBJ whole genome shotgun (WGS) entry which is preliminary data.</text>
</comment>
<dbReference type="Proteomes" id="UP001209878">
    <property type="component" value="Unassembled WGS sequence"/>
</dbReference>
<dbReference type="InterPro" id="IPR058912">
    <property type="entry name" value="HTH_animal"/>
</dbReference>
<evidence type="ECO:0000256" key="1">
    <source>
        <dbReference type="SAM" id="MobiDB-lite"/>
    </source>
</evidence>
<evidence type="ECO:0000313" key="3">
    <source>
        <dbReference type="EMBL" id="KAK2174117.1"/>
    </source>
</evidence>
<gene>
    <name evidence="3" type="ORF">NP493_827g00018</name>
</gene>
<evidence type="ECO:0000259" key="2">
    <source>
        <dbReference type="Pfam" id="PF26215"/>
    </source>
</evidence>
<name>A0AAD9KMK7_RIDPI</name>
<dbReference type="AlphaFoldDB" id="A0AAD9KMK7"/>
<dbReference type="PANTHER" id="PTHR21301:SF11">
    <property type="entry name" value="GIY-YIG DOMAIN-CONTAINING PROTEIN"/>
    <property type="match status" value="1"/>
</dbReference>